<dbReference type="Pfam" id="PF01844">
    <property type="entry name" value="HNH"/>
    <property type="match status" value="1"/>
</dbReference>
<dbReference type="Gene3D" id="1.10.30.50">
    <property type="match status" value="1"/>
</dbReference>
<dbReference type="AlphaFoldDB" id="A0A1H3USY6"/>
<feature type="domain" description="HNH nuclease" evidence="1">
    <location>
        <begin position="158"/>
        <end position="214"/>
    </location>
</feature>
<dbReference type="InterPro" id="IPR003615">
    <property type="entry name" value="HNH_nuc"/>
</dbReference>
<keyword evidence="2" id="KW-0540">Nuclease</keyword>
<keyword evidence="2" id="KW-0255">Endonuclease</keyword>
<dbReference type="GO" id="GO:0004519">
    <property type="term" value="F:endonuclease activity"/>
    <property type="evidence" value="ECO:0007669"/>
    <property type="project" value="UniProtKB-KW"/>
</dbReference>
<reference evidence="3" key="1">
    <citation type="submission" date="2016-10" db="EMBL/GenBank/DDBJ databases">
        <authorList>
            <person name="Varghese N."/>
            <person name="Submissions S."/>
        </authorList>
    </citation>
    <scope>NUCLEOTIDE SEQUENCE [LARGE SCALE GENOMIC DNA]</scope>
    <source>
        <strain evidence="3">DSM 44718</strain>
    </source>
</reference>
<proteinExistence type="predicted"/>
<keyword evidence="3" id="KW-1185">Reference proteome</keyword>
<keyword evidence="2" id="KW-0378">Hydrolase</keyword>
<sequence>MTTEPTPALQIDDPLTVPASLLPDVLEMVQANRDGDYYQFTLGAELDGSMYCSAFTHWVGWTDDTMRYEIREPSLVVGVAAFEQLYYIDQPALVVEGARQFAVWNVLGGHGIVERATAEELMQDRLVPAACSQAPTGSGFVVRSGCSSQELQYAPTAKLRMEVLTRDGFRCRACGRSPNDHVDLELHVHHIRPWGMGGLTHPLNLITLCNTCHRGLPARNGPDHYVRAFHDLVPRNTAGPEVERGAIQYRDAVLRYRECVVRRLAE</sequence>
<dbReference type="InterPro" id="IPR002711">
    <property type="entry name" value="HNH"/>
</dbReference>
<evidence type="ECO:0000313" key="2">
    <source>
        <dbReference type="EMBL" id="SDZ64909.1"/>
    </source>
</evidence>
<dbReference type="STRING" id="137265.SAMN05421684_7871"/>
<dbReference type="CDD" id="cd00085">
    <property type="entry name" value="HNHc"/>
    <property type="match status" value="1"/>
</dbReference>
<organism evidence="2 3">
    <name type="scientific">Asanoa ishikariensis</name>
    <dbReference type="NCBI Taxonomy" id="137265"/>
    <lineage>
        <taxon>Bacteria</taxon>
        <taxon>Bacillati</taxon>
        <taxon>Actinomycetota</taxon>
        <taxon>Actinomycetes</taxon>
        <taxon>Micromonosporales</taxon>
        <taxon>Micromonosporaceae</taxon>
        <taxon>Asanoa</taxon>
    </lineage>
</organism>
<dbReference type="Proteomes" id="UP000199632">
    <property type="component" value="Unassembled WGS sequence"/>
</dbReference>
<dbReference type="SMART" id="SM00507">
    <property type="entry name" value="HNHc"/>
    <property type="match status" value="1"/>
</dbReference>
<dbReference type="EMBL" id="FNQB01000005">
    <property type="protein sequence ID" value="SDZ64909.1"/>
    <property type="molecule type" value="Genomic_DNA"/>
</dbReference>
<accession>A0A1H3USY6</accession>
<dbReference type="GO" id="GO:0003676">
    <property type="term" value="F:nucleic acid binding"/>
    <property type="evidence" value="ECO:0007669"/>
    <property type="project" value="InterPro"/>
</dbReference>
<protein>
    <submittedName>
        <fullName evidence="2">HNH endonuclease</fullName>
    </submittedName>
</protein>
<name>A0A1H3USY6_9ACTN</name>
<gene>
    <name evidence="2" type="ORF">SAMN05421684_7871</name>
</gene>
<dbReference type="GO" id="GO:0008270">
    <property type="term" value="F:zinc ion binding"/>
    <property type="evidence" value="ECO:0007669"/>
    <property type="project" value="InterPro"/>
</dbReference>
<evidence type="ECO:0000313" key="3">
    <source>
        <dbReference type="Proteomes" id="UP000199632"/>
    </source>
</evidence>
<evidence type="ECO:0000259" key="1">
    <source>
        <dbReference type="SMART" id="SM00507"/>
    </source>
</evidence>